<evidence type="ECO:0000313" key="1">
    <source>
        <dbReference type="EMBL" id="KZN48462.1"/>
    </source>
</evidence>
<dbReference type="OrthoDB" id="6305596at2"/>
<protein>
    <submittedName>
        <fullName evidence="1">Uncharacterized protein</fullName>
    </submittedName>
</protein>
<organism evidence="1 2">
    <name type="scientific">Pseudoalteromonas luteoviolacea H33</name>
    <dbReference type="NCBI Taxonomy" id="1365251"/>
    <lineage>
        <taxon>Bacteria</taxon>
        <taxon>Pseudomonadati</taxon>
        <taxon>Pseudomonadota</taxon>
        <taxon>Gammaproteobacteria</taxon>
        <taxon>Alteromonadales</taxon>
        <taxon>Pseudoalteromonadaceae</taxon>
        <taxon>Pseudoalteromonas</taxon>
    </lineage>
</organism>
<dbReference type="EMBL" id="AUXZ01000091">
    <property type="protein sequence ID" value="KZN48462.1"/>
    <property type="molecule type" value="Genomic_DNA"/>
</dbReference>
<dbReference type="SUPFAM" id="SSF64307">
    <property type="entry name" value="SirA-like"/>
    <property type="match status" value="1"/>
</dbReference>
<dbReference type="RefSeq" id="WP_063363059.1">
    <property type="nucleotide sequence ID" value="NZ_AUXZ01000091.1"/>
</dbReference>
<dbReference type="Gene3D" id="3.30.110.40">
    <property type="entry name" value="TusA-like domain"/>
    <property type="match status" value="1"/>
</dbReference>
<proteinExistence type="predicted"/>
<name>A0A167D6A4_9GAMM</name>
<accession>A0A167D6A4</accession>
<evidence type="ECO:0000313" key="2">
    <source>
        <dbReference type="Proteomes" id="UP000076503"/>
    </source>
</evidence>
<dbReference type="AlphaFoldDB" id="A0A167D6A4"/>
<dbReference type="InterPro" id="IPR036868">
    <property type="entry name" value="TusA-like_sf"/>
</dbReference>
<comment type="caution">
    <text evidence="1">The sequence shown here is derived from an EMBL/GenBank/DDBJ whole genome shotgun (WGS) entry which is preliminary data.</text>
</comment>
<dbReference type="PATRIC" id="fig|1365251.3.peg.3778"/>
<dbReference type="Proteomes" id="UP000076503">
    <property type="component" value="Unassembled WGS sequence"/>
</dbReference>
<reference evidence="1 2" key="1">
    <citation type="submission" date="2013-07" db="EMBL/GenBank/DDBJ databases">
        <title>Comparative Genomic and Metabolomic Analysis of Twelve Strains of Pseudoalteromonas luteoviolacea.</title>
        <authorList>
            <person name="Vynne N.G."/>
            <person name="Mansson M."/>
            <person name="Gram L."/>
        </authorList>
    </citation>
    <scope>NUCLEOTIDE SEQUENCE [LARGE SCALE GENOMIC DNA]</scope>
    <source>
        <strain evidence="1 2">H33</strain>
    </source>
</reference>
<gene>
    <name evidence="1" type="ORF">N476_21560</name>
</gene>
<sequence length="82" mass="9882">MKLVKEQCIEANAIDLRQYQCPQLFVQFKWHLKNCPDKSIQYICTDEQDLSDVKRYLCNNSYHYAFIEEGQLHYIEVYITDV</sequence>